<feature type="transmembrane region" description="Helical" evidence="1">
    <location>
        <begin position="81"/>
        <end position="99"/>
    </location>
</feature>
<keyword evidence="1" id="KW-0472">Membrane</keyword>
<organism evidence="2">
    <name type="scientific">Oryza brachyantha</name>
    <name type="common">malo sina</name>
    <dbReference type="NCBI Taxonomy" id="4533"/>
    <lineage>
        <taxon>Eukaryota</taxon>
        <taxon>Viridiplantae</taxon>
        <taxon>Streptophyta</taxon>
        <taxon>Embryophyta</taxon>
        <taxon>Tracheophyta</taxon>
        <taxon>Spermatophyta</taxon>
        <taxon>Magnoliopsida</taxon>
        <taxon>Liliopsida</taxon>
        <taxon>Poales</taxon>
        <taxon>Poaceae</taxon>
        <taxon>BOP clade</taxon>
        <taxon>Oryzoideae</taxon>
        <taxon>Oryzeae</taxon>
        <taxon>Oryzinae</taxon>
        <taxon>Oryza</taxon>
    </lineage>
</organism>
<dbReference type="EnsemblPlants" id="OB10G14940.1">
    <property type="protein sequence ID" value="OB10G14940.1"/>
    <property type="gene ID" value="OB10G14940"/>
</dbReference>
<keyword evidence="1" id="KW-1133">Transmembrane helix</keyword>
<proteinExistence type="predicted"/>
<keyword evidence="1" id="KW-0812">Transmembrane</keyword>
<evidence type="ECO:0000313" key="2">
    <source>
        <dbReference type="EnsemblPlants" id="OB10G14940.1"/>
    </source>
</evidence>
<accession>J3N1U6</accession>
<reference evidence="2" key="2">
    <citation type="submission" date="2013-04" db="UniProtKB">
        <authorList>
            <consortium name="EnsemblPlants"/>
        </authorList>
    </citation>
    <scope>IDENTIFICATION</scope>
</reference>
<dbReference type="Proteomes" id="UP000006038">
    <property type="component" value="Chromosome 10"/>
</dbReference>
<dbReference type="Gramene" id="OB10G14940.1">
    <property type="protein sequence ID" value="OB10G14940.1"/>
    <property type="gene ID" value="OB10G14940"/>
</dbReference>
<evidence type="ECO:0000256" key="1">
    <source>
        <dbReference type="SAM" id="Phobius"/>
    </source>
</evidence>
<evidence type="ECO:0000313" key="3">
    <source>
        <dbReference type="Proteomes" id="UP000006038"/>
    </source>
</evidence>
<dbReference type="AlphaFoldDB" id="J3N1U6"/>
<sequence>MAVAAAGGGLQRSAQAACDGGQPPGLALALEVDTRWEDVGGGEVRDGVAAVAAGDARHGGVFPRDTHGAPRARGAMRQGEGARRALLLVLAIAGVLWFVTQWRKAGELAGGGIDDEVGYDELVDEEFFAVAESGPRQFQYSDLTAATKNFYDERREERNTRVLSPLSLVFLSSQKI</sequence>
<dbReference type="HOGENOM" id="CLU_1527504_0_0_1"/>
<keyword evidence="3" id="KW-1185">Reference proteome</keyword>
<protein>
    <submittedName>
        <fullName evidence="2">Uncharacterized protein</fullName>
    </submittedName>
</protein>
<name>J3N1U6_ORYBR</name>
<reference evidence="2" key="1">
    <citation type="journal article" date="2013" name="Nat. Commun.">
        <title>Whole-genome sequencing of Oryza brachyantha reveals mechanisms underlying Oryza genome evolution.</title>
        <authorList>
            <person name="Chen J."/>
            <person name="Huang Q."/>
            <person name="Gao D."/>
            <person name="Wang J."/>
            <person name="Lang Y."/>
            <person name="Liu T."/>
            <person name="Li B."/>
            <person name="Bai Z."/>
            <person name="Luis Goicoechea J."/>
            <person name="Liang C."/>
            <person name="Chen C."/>
            <person name="Zhang W."/>
            <person name="Sun S."/>
            <person name="Liao Y."/>
            <person name="Zhang X."/>
            <person name="Yang L."/>
            <person name="Song C."/>
            <person name="Wang M."/>
            <person name="Shi J."/>
            <person name="Liu G."/>
            <person name="Liu J."/>
            <person name="Zhou H."/>
            <person name="Zhou W."/>
            <person name="Yu Q."/>
            <person name="An N."/>
            <person name="Chen Y."/>
            <person name="Cai Q."/>
            <person name="Wang B."/>
            <person name="Liu B."/>
            <person name="Min J."/>
            <person name="Huang Y."/>
            <person name="Wu H."/>
            <person name="Li Z."/>
            <person name="Zhang Y."/>
            <person name="Yin Y."/>
            <person name="Song W."/>
            <person name="Jiang J."/>
            <person name="Jackson S.A."/>
            <person name="Wing R.A."/>
            <person name="Wang J."/>
            <person name="Chen M."/>
        </authorList>
    </citation>
    <scope>NUCLEOTIDE SEQUENCE [LARGE SCALE GENOMIC DNA]</scope>
    <source>
        <strain evidence="2">cv. IRGC 101232</strain>
    </source>
</reference>